<organism evidence="1 3">
    <name type="scientific">Chitinophaga sancti</name>
    <dbReference type="NCBI Taxonomy" id="1004"/>
    <lineage>
        <taxon>Bacteria</taxon>
        <taxon>Pseudomonadati</taxon>
        <taxon>Bacteroidota</taxon>
        <taxon>Chitinophagia</taxon>
        <taxon>Chitinophagales</taxon>
        <taxon>Chitinophagaceae</taxon>
        <taxon>Chitinophaga</taxon>
    </lineage>
</organism>
<sequence length="104" mass="11452">MTTGHTKILAIGRNEEIMTVMQRLLNAPEDWSGQAVTTDDSAFEALKAAEYDIILLCAGITEEEETTLKERLSSLAPAAIITRHYGGGSGLLRNEIMFLLEKKQ</sequence>
<dbReference type="RefSeq" id="WP_072362349.1">
    <property type="nucleotide sequence ID" value="NZ_CP139972.1"/>
</dbReference>
<dbReference type="EMBL" id="CP140154">
    <property type="protein sequence ID" value="WQG90056.1"/>
    <property type="molecule type" value="Genomic_DNA"/>
</dbReference>
<keyword evidence="4" id="KW-1185">Reference proteome</keyword>
<dbReference type="Proteomes" id="UP001326715">
    <property type="component" value="Chromosome"/>
</dbReference>
<dbReference type="EMBL" id="FPIZ01000010">
    <property type="protein sequence ID" value="SFW66453.1"/>
    <property type="molecule type" value="Genomic_DNA"/>
</dbReference>
<evidence type="ECO:0008006" key="5">
    <source>
        <dbReference type="Google" id="ProtNLM"/>
    </source>
</evidence>
<evidence type="ECO:0000313" key="1">
    <source>
        <dbReference type="EMBL" id="SFW66453.1"/>
    </source>
</evidence>
<evidence type="ECO:0000313" key="4">
    <source>
        <dbReference type="Proteomes" id="UP001326715"/>
    </source>
</evidence>
<reference evidence="2 4" key="2">
    <citation type="submission" date="2023-11" db="EMBL/GenBank/DDBJ databases">
        <title>MicrobeMod: A computational toolkit for identifying prokaryotic methylation and restriction-modification with nanopore sequencing.</title>
        <authorList>
            <person name="Crits-Christoph A."/>
            <person name="Kang S.C."/>
            <person name="Lee H."/>
            <person name="Ostrov N."/>
        </authorList>
    </citation>
    <scope>NUCLEOTIDE SEQUENCE [LARGE SCALE GENOMIC DNA]</scope>
    <source>
        <strain evidence="2 4">ATCC 23090</strain>
    </source>
</reference>
<name>A0A1K1R361_9BACT</name>
<evidence type="ECO:0000313" key="3">
    <source>
        <dbReference type="Proteomes" id="UP000183788"/>
    </source>
</evidence>
<proteinExistence type="predicted"/>
<dbReference type="AlphaFoldDB" id="A0A1K1R361"/>
<dbReference type="Proteomes" id="UP000183788">
    <property type="component" value="Unassembled WGS sequence"/>
</dbReference>
<reference evidence="1 3" key="1">
    <citation type="submission" date="2016-11" db="EMBL/GenBank/DDBJ databases">
        <authorList>
            <person name="Jaros S."/>
            <person name="Januszkiewicz K."/>
            <person name="Wedrychowicz H."/>
        </authorList>
    </citation>
    <scope>NUCLEOTIDE SEQUENCE [LARGE SCALE GENOMIC DNA]</scope>
    <source>
        <strain evidence="1 3">DSM 784</strain>
    </source>
</reference>
<dbReference type="OrthoDB" id="677818at2"/>
<dbReference type="STRING" id="1004.SAMN05661012_03321"/>
<protein>
    <recommendedName>
        <fullName evidence="5">Response regulator receiver domain-containing protein</fullName>
    </recommendedName>
</protein>
<gene>
    <name evidence="1" type="ORF">SAMN05661012_03321</name>
    <name evidence="2" type="ORF">SR876_00995</name>
</gene>
<accession>A0A1K1R361</accession>
<evidence type="ECO:0000313" key="2">
    <source>
        <dbReference type="EMBL" id="WQG90056.1"/>
    </source>
</evidence>